<name>A0A0V1FTX3_TRIPS</name>
<organism evidence="1 2">
    <name type="scientific">Trichinella pseudospiralis</name>
    <name type="common">Parasitic roundworm</name>
    <dbReference type="NCBI Taxonomy" id="6337"/>
    <lineage>
        <taxon>Eukaryota</taxon>
        <taxon>Metazoa</taxon>
        <taxon>Ecdysozoa</taxon>
        <taxon>Nematoda</taxon>
        <taxon>Enoplea</taxon>
        <taxon>Dorylaimia</taxon>
        <taxon>Trichinellida</taxon>
        <taxon>Trichinellidae</taxon>
        <taxon>Trichinella</taxon>
    </lineage>
</organism>
<dbReference type="Proteomes" id="UP000054995">
    <property type="component" value="Unassembled WGS sequence"/>
</dbReference>
<keyword evidence="2" id="KW-1185">Reference proteome</keyword>
<dbReference type="EMBL" id="JYDT01000032">
    <property type="protein sequence ID" value="KRY89372.1"/>
    <property type="molecule type" value="Genomic_DNA"/>
</dbReference>
<sequence length="67" mass="8269">MGLLIVQKIHIRSWSLSILSRPLRLYFYFWKTIHRNLEHHKAEDRFFNEQKAPIQRATFYESYSDIQ</sequence>
<evidence type="ECO:0000313" key="1">
    <source>
        <dbReference type="EMBL" id="KRY89372.1"/>
    </source>
</evidence>
<gene>
    <name evidence="1" type="ORF">T4D_6865</name>
</gene>
<dbReference type="AlphaFoldDB" id="A0A0V1FTX3"/>
<evidence type="ECO:0000313" key="2">
    <source>
        <dbReference type="Proteomes" id="UP000054995"/>
    </source>
</evidence>
<protein>
    <submittedName>
        <fullName evidence="1">Uncharacterized protein</fullName>
    </submittedName>
</protein>
<accession>A0A0V1FTX3</accession>
<proteinExistence type="predicted"/>
<comment type="caution">
    <text evidence="1">The sequence shown here is derived from an EMBL/GenBank/DDBJ whole genome shotgun (WGS) entry which is preliminary data.</text>
</comment>
<reference evidence="1 2" key="1">
    <citation type="submission" date="2015-01" db="EMBL/GenBank/DDBJ databases">
        <title>Evolution of Trichinella species and genotypes.</title>
        <authorList>
            <person name="Korhonen P.K."/>
            <person name="Edoardo P."/>
            <person name="Giuseppe L.R."/>
            <person name="Gasser R.B."/>
        </authorList>
    </citation>
    <scope>NUCLEOTIDE SEQUENCE [LARGE SCALE GENOMIC DNA]</scope>
    <source>
        <strain evidence="1">ISS470</strain>
    </source>
</reference>